<evidence type="ECO:0008006" key="8">
    <source>
        <dbReference type="Google" id="ProtNLM"/>
    </source>
</evidence>
<dbReference type="EMBL" id="LCDB01000009">
    <property type="protein sequence ID" value="KKS44357.1"/>
    <property type="molecule type" value="Genomic_DNA"/>
</dbReference>
<dbReference type="PANTHER" id="PTHR30563:SF0">
    <property type="entry name" value="DNA RECOMBINATION PROTEIN RMUC"/>
    <property type="match status" value="1"/>
</dbReference>
<keyword evidence="5" id="KW-0472">Membrane</keyword>
<dbReference type="Proteomes" id="UP000033986">
    <property type="component" value="Unassembled WGS sequence"/>
</dbReference>
<reference evidence="6 7" key="1">
    <citation type="journal article" date="2015" name="Nature">
        <title>rRNA introns, odd ribosomes, and small enigmatic genomes across a large radiation of phyla.</title>
        <authorList>
            <person name="Brown C.T."/>
            <person name="Hug L.A."/>
            <person name="Thomas B.C."/>
            <person name="Sharon I."/>
            <person name="Castelle C.J."/>
            <person name="Singh A."/>
            <person name="Wilkins M.J."/>
            <person name="Williams K.H."/>
            <person name="Banfield J.F."/>
        </authorList>
    </citation>
    <scope>NUCLEOTIDE SEQUENCE [LARGE SCALE GENOMIC DNA]</scope>
</reference>
<keyword evidence="5" id="KW-1133">Transmembrane helix</keyword>
<dbReference type="Pfam" id="PF02646">
    <property type="entry name" value="RmuC"/>
    <property type="match status" value="1"/>
</dbReference>
<evidence type="ECO:0000256" key="5">
    <source>
        <dbReference type="SAM" id="Phobius"/>
    </source>
</evidence>
<accession>A0A0G0Z6M2</accession>
<keyword evidence="3" id="KW-0175">Coiled coil</keyword>
<evidence type="ECO:0000313" key="6">
    <source>
        <dbReference type="EMBL" id="KKS44357.1"/>
    </source>
</evidence>
<gene>
    <name evidence="6" type="ORF">UV07_C0009G0016</name>
</gene>
<evidence type="ECO:0000313" key="7">
    <source>
        <dbReference type="Proteomes" id="UP000033986"/>
    </source>
</evidence>
<evidence type="ECO:0000256" key="3">
    <source>
        <dbReference type="ARBA" id="ARBA00023054"/>
    </source>
</evidence>
<evidence type="ECO:0000256" key="4">
    <source>
        <dbReference type="ARBA" id="ARBA00023172"/>
    </source>
</evidence>
<keyword evidence="4" id="KW-0233">DNA recombination</keyword>
<dbReference type="GO" id="GO:0006310">
    <property type="term" value="P:DNA recombination"/>
    <property type="evidence" value="ECO:0007669"/>
    <property type="project" value="UniProtKB-KW"/>
</dbReference>
<dbReference type="PANTHER" id="PTHR30563">
    <property type="entry name" value="DNA RECOMBINATION PROTEIN RMUC"/>
    <property type="match status" value="1"/>
</dbReference>
<protein>
    <recommendedName>
        <fullName evidence="8">RmuC-domain protein</fullName>
    </recommendedName>
</protein>
<proteinExistence type="inferred from homology"/>
<organism evidence="6 7">
    <name type="scientific">Candidatus Azambacteria bacterium GW2011_GWB1_42_17</name>
    <dbReference type="NCBI Taxonomy" id="1618615"/>
    <lineage>
        <taxon>Bacteria</taxon>
        <taxon>Candidatus Azamiibacteriota</taxon>
    </lineage>
</organism>
<name>A0A0G0Z6M2_9BACT</name>
<keyword evidence="5" id="KW-0812">Transmembrane</keyword>
<dbReference type="InterPro" id="IPR003798">
    <property type="entry name" value="DNA_recombination_RmuC"/>
</dbReference>
<comment type="caution">
    <text evidence="6">The sequence shown here is derived from an EMBL/GenBank/DDBJ whole genome shotgun (WGS) entry which is preliminary data.</text>
</comment>
<feature type="transmembrane region" description="Helical" evidence="5">
    <location>
        <begin position="6"/>
        <end position="25"/>
    </location>
</feature>
<comment type="function">
    <text evidence="1">Involved in DNA recombination.</text>
</comment>
<dbReference type="AlphaFoldDB" id="A0A0G0Z6M2"/>
<evidence type="ECO:0000256" key="1">
    <source>
        <dbReference type="ARBA" id="ARBA00003416"/>
    </source>
</evidence>
<evidence type="ECO:0000256" key="2">
    <source>
        <dbReference type="ARBA" id="ARBA00009840"/>
    </source>
</evidence>
<sequence>MMDVLSIIISLIFGAVLSGFIFYILRNKKTSSDEEIGKLGERIETSNKIFADQFKQIREEISQSHHKDLELRDKSAKNINEQIEKVVSNFAQMKEILGQVQNQVKEVSSFQTIFKSPKLTGQWGEASLDYMLSLYFPRRDAYELQYQFSSGEAADAVLKLPNGRILPIDSKFPQDNFNQFINAIESAHKEEARKSLVARIKQDITDIAAKYILPNENTVDFAMMYIPAESLYYEIVTKEDLTSYAWNKKVFLTSPNTFILTLGVIQHWFKDVDITKKTGEILKKLQRIAIDGEKLSDSFRKLGSHLSNAKNSYEDTEKRIDMLVDRVSNVGNLIDVDEIKELKK</sequence>
<comment type="similarity">
    <text evidence="2">Belongs to the RmuC family.</text>
</comment>